<dbReference type="InterPro" id="IPR050833">
    <property type="entry name" value="Poly_Biosynth_Transport"/>
</dbReference>
<comment type="similarity">
    <text evidence="2">Belongs to the polysaccharide synthase family.</text>
</comment>
<dbReference type="STRING" id="650891.SAMN05216203_1017"/>
<feature type="transmembrane region" description="Helical" evidence="7">
    <location>
        <begin position="161"/>
        <end position="187"/>
    </location>
</feature>
<evidence type="ECO:0000256" key="5">
    <source>
        <dbReference type="ARBA" id="ARBA00022989"/>
    </source>
</evidence>
<evidence type="ECO:0000256" key="2">
    <source>
        <dbReference type="ARBA" id="ARBA00007430"/>
    </source>
</evidence>
<evidence type="ECO:0000313" key="8">
    <source>
        <dbReference type="EMBL" id="SFR51050.1"/>
    </source>
</evidence>
<dbReference type="PANTHER" id="PTHR30250">
    <property type="entry name" value="PST FAMILY PREDICTED COLANIC ACID TRANSPORTER"/>
    <property type="match status" value="1"/>
</dbReference>
<keyword evidence="3" id="KW-1003">Cell membrane</keyword>
<evidence type="ECO:0000256" key="6">
    <source>
        <dbReference type="ARBA" id="ARBA00023136"/>
    </source>
</evidence>
<feature type="transmembrane region" description="Helical" evidence="7">
    <location>
        <begin position="372"/>
        <end position="393"/>
    </location>
</feature>
<dbReference type="GO" id="GO:0005886">
    <property type="term" value="C:plasma membrane"/>
    <property type="evidence" value="ECO:0007669"/>
    <property type="project" value="UniProtKB-SubCell"/>
</dbReference>
<evidence type="ECO:0000313" key="9">
    <source>
        <dbReference type="Proteomes" id="UP000198644"/>
    </source>
</evidence>
<feature type="transmembrane region" description="Helical" evidence="7">
    <location>
        <begin position="333"/>
        <end position="352"/>
    </location>
</feature>
<feature type="transmembrane region" description="Helical" evidence="7">
    <location>
        <begin position="272"/>
        <end position="295"/>
    </location>
</feature>
<keyword evidence="9" id="KW-1185">Reference proteome</keyword>
<dbReference type="Pfam" id="PF13440">
    <property type="entry name" value="Polysacc_synt_3"/>
    <property type="match status" value="1"/>
</dbReference>
<evidence type="ECO:0000256" key="3">
    <source>
        <dbReference type="ARBA" id="ARBA00022475"/>
    </source>
</evidence>
<gene>
    <name evidence="8" type="ORF">SAMN05216203_1017</name>
</gene>
<sequence>MIFMLLAESVVSSGFSQALVQRSEALTSDDTSTIFYVNVAYGLAIYALLYFSAPLIAQFYGEPELVEIARLLFLVIIINSLAVVVRAQLLIKVDFKSQAIAAAIATVISAGAGLYLAKSGYDYWAFVWMLLLRALVQTICLWLFTRWIPKLVFSLDSFKSLFFFGSNLIIAGFISTLVNNIYIALVGKYYNAASVGYFTQATNLTNFLAQFITSTMQGVSYPVLTSIKMERERLIAAYRKIIQLTMLVSLPALIGFSAVAQEFVHLFLGEQWLSAVPIIQILCFARAITPISAVSMSILNVIGRSDLFLKVDLVKLPVTVGTLLVAVNFGIEAVAVAVVINVLISFLINSYFPGKYFDFGALAQLNSTKNYFIAAAIMFIGVGLLGFSEEWYWLCMKVGVGSVVYFSMLILLKDPIFLGMAFRFVKRARLQ</sequence>
<reference evidence="8 9" key="1">
    <citation type="submission" date="2016-10" db="EMBL/GenBank/DDBJ databases">
        <authorList>
            <person name="de Groot N.N."/>
        </authorList>
    </citation>
    <scope>NUCLEOTIDE SEQUENCE [LARGE SCALE GENOMIC DNA]</scope>
    <source>
        <strain evidence="8 9">CGMCC 1.9167</strain>
    </source>
</reference>
<evidence type="ECO:0000256" key="4">
    <source>
        <dbReference type="ARBA" id="ARBA00022692"/>
    </source>
</evidence>
<dbReference type="Proteomes" id="UP000198644">
    <property type="component" value="Unassembled WGS sequence"/>
</dbReference>
<protein>
    <submittedName>
        <fullName evidence="8">Membrane protein involved in the export of O-antigen and teichoic acid</fullName>
    </submittedName>
</protein>
<keyword evidence="4 7" id="KW-0812">Transmembrane</keyword>
<proteinExistence type="inferred from homology"/>
<keyword evidence="6 7" id="KW-0472">Membrane</keyword>
<dbReference type="PANTHER" id="PTHR30250:SF10">
    <property type="entry name" value="LIPOPOLYSACCHARIDE BIOSYNTHESIS PROTEIN WZXC"/>
    <property type="match status" value="1"/>
</dbReference>
<name>A0A1I6H9L8_9GAMM</name>
<organism evidence="8 9">
    <name type="scientific">Marinobacter daqiaonensis</name>
    <dbReference type="NCBI Taxonomy" id="650891"/>
    <lineage>
        <taxon>Bacteria</taxon>
        <taxon>Pseudomonadati</taxon>
        <taxon>Pseudomonadota</taxon>
        <taxon>Gammaproteobacteria</taxon>
        <taxon>Pseudomonadales</taxon>
        <taxon>Marinobacteraceae</taxon>
        <taxon>Marinobacter</taxon>
    </lineage>
</organism>
<feature type="transmembrane region" description="Helical" evidence="7">
    <location>
        <begin position="307"/>
        <end position="327"/>
    </location>
</feature>
<dbReference type="AlphaFoldDB" id="A0A1I6H9L8"/>
<feature type="transmembrane region" description="Helical" evidence="7">
    <location>
        <begin position="99"/>
        <end position="117"/>
    </location>
</feature>
<feature type="transmembrane region" description="Helical" evidence="7">
    <location>
        <begin position="68"/>
        <end position="87"/>
    </location>
</feature>
<dbReference type="EMBL" id="FOYW01000001">
    <property type="protein sequence ID" value="SFR51050.1"/>
    <property type="molecule type" value="Genomic_DNA"/>
</dbReference>
<evidence type="ECO:0000256" key="7">
    <source>
        <dbReference type="SAM" id="Phobius"/>
    </source>
</evidence>
<evidence type="ECO:0000256" key="1">
    <source>
        <dbReference type="ARBA" id="ARBA00004651"/>
    </source>
</evidence>
<feature type="transmembrane region" description="Helical" evidence="7">
    <location>
        <begin position="123"/>
        <end position="149"/>
    </location>
</feature>
<feature type="transmembrane region" description="Helical" evidence="7">
    <location>
        <begin position="405"/>
        <end position="425"/>
    </location>
</feature>
<keyword evidence="5 7" id="KW-1133">Transmembrane helix</keyword>
<accession>A0A1I6H9L8</accession>
<feature type="transmembrane region" description="Helical" evidence="7">
    <location>
        <begin position="35"/>
        <end position="56"/>
    </location>
</feature>
<comment type="subcellular location">
    <subcellularLocation>
        <location evidence="1">Cell membrane</location>
        <topology evidence="1">Multi-pass membrane protein</topology>
    </subcellularLocation>
</comment>
<dbReference type="CDD" id="cd13127">
    <property type="entry name" value="MATE_tuaB_like"/>
    <property type="match status" value="1"/>
</dbReference>
<feature type="transmembrane region" description="Helical" evidence="7">
    <location>
        <begin position="241"/>
        <end position="260"/>
    </location>
</feature>